<dbReference type="EMBL" id="JAATJV010136700">
    <property type="protein sequence ID" value="MBZ3869463.1"/>
    <property type="molecule type" value="Genomic_DNA"/>
</dbReference>
<dbReference type="InterPro" id="IPR029383">
    <property type="entry name" value="ARL6IP6"/>
</dbReference>
<accession>A0AA41MCM4</accession>
<keyword evidence="2" id="KW-0472">Membrane</keyword>
<reference evidence="3" key="1">
    <citation type="submission" date="2020-03" db="EMBL/GenBank/DDBJ databases">
        <title>Studies in the Genomics of Life Span.</title>
        <authorList>
            <person name="Glass D."/>
        </authorList>
    </citation>
    <scope>NUCLEOTIDE SEQUENCE</scope>
    <source>
        <strain evidence="3">SUZIE</strain>
        <tissue evidence="3">Muscle</tissue>
    </source>
</reference>
<comment type="caution">
    <text evidence="3">The sequence shown here is derived from an EMBL/GenBank/DDBJ whole genome shotgun (WGS) entry which is preliminary data.</text>
</comment>
<dbReference type="Proteomes" id="UP001166674">
    <property type="component" value="Unassembled WGS sequence"/>
</dbReference>
<feature type="transmembrane region" description="Helical" evidence="2">
    <location>
        <begin position="107"/>
        <end position="132"/>
    </location>
</feature>
<evidence type="ECO:0000313" key="3">
    <source>
        <dbReference type="EMBL" id="MBZ3869463.1"/>
    </source>
</evidence>
<evidence type="ECO:0000256" key="2">
    <source>
        <dbReference type="SAM" id="Phobius"/>
    </source>
</evidence>
<gene>
    <name evidence="3" type="ORF">SUZIE_102980</name>
</gene>
<protein>
    <submittedName>
        <fullName evidence="3">ADP-ribosylation factor-like protein 6-interacting protein 6</fullName>
    </submittedName>
</protein>
<feature type="region of interest" description="Disordered" evidence="1">
    <location>
        <begin position="60"/>
        <end position="86"/>
    </location>
</feature>
<organism evidence="3 4">
    <name type="scientific">Sciurus carolinensis</name>
    <name type="common">Eastern gray squirrel</name>
    <dbReference type="NCBI Taxonomy" id="30640"/>
    <lineage>
        <taxon>Eukaryota</taxon>
        <taxon>Metazoa</taxon>
        <taxon>Chordata</taxon>
        <taxon>Craniata</taxon>
        <taxon>Vertebrata</taxon>
        <taxon>Euteleostomi</taxon>
        <taxon>Mammalia</taxon>
        <taxon>Eutheria</taxon>
        <taxon>Euarchontoglires</taxon>
        <taxon>Glires</taxon>
        <taxon>Rodentia</taxon>
        <taxon>Sciuromorpha</taxon>
        <taxon>Sciuridae</taxon>
        <taxon>Sciurinae</taxon>
        <taxon>Sciurini</taxon>
        <taxon>Sciurus</taxon>
    </lineage>
</organism>
<name>A0AA41MCM4_SCICA</name>
<dbReference type="AlphaFoldDB" id="A0AA41MCM4"/>
<dbReference type="PANTHER" id="PTHR28640:SF1">
    <property type="entry name" value="ADP-RIBOSYLATION FACTOR-LIKE PROTEIN 6-INTERACTING PROTEIN 6"/>
    <property type="match status" value="1"/>
</dbReference>
<proteinExistence type="predicted"/>
<keyword evidence="2" id="KW-0812">Transmembrane</keyword>
<dbReference type="Pfam" id="PF15062">
    <property type="entry name" value="ARL6IP6"/>
    <property type="match status" value="1"/>
</dbReference>
<sequence length="455" mass="52239">MSFVESGGRSAPRRGGLGNPAPVSRPVYSVFTQGDSWGEGEVDEEEGCDQVARDLRAEFSAGASSEPRRGPQLLPPDGDGSPVLPDKRNGIFPAATRSRAQARRWPVQVLSILCSLLFAVLLAFLLAITYLIVKELHAENLKNEDDVDTGLLGFWTLLIISLIAGFSCCSFSWTVTYFDSFEPGMFPPTPLSPARFKKVKSWFFEKVNKIDKPLATLRRRREKTQITKICDERQVDQWYRIENMDTNPNKYNFLILDKGAKNMQRRKDSLFNKWCWENWKSMCNRMKLNPYLSSCTKLNSKWIKDLGIRPGTLHLIEEKVGPNLQHVGLGPDFLNRTPIAQEIKARINNWDRFKLKSFLSAKETISNAKKEPTEWEKIFANHTSDRALISRIYKELKKLYTKNTNNPINKWAKEMNRHFTEDLPAISRYMKIMFNISSNKRNANENYPKIPSHPN</sequence>
<evidence type="ECO:0000256" key="1">
    <source>
        <dbReference type="SAM" id="MobiDB-lite"/>
    </source>
</evidence>
<feature type="region of interest" description="Disordered" evidence="1">
    <location>
        <begin position="1"/>
        <end position="28"/>
    </location>
</feature>
<keyword evidence="4" id="KW-1185">Reference proteome</keyword>
<feature type="transmembrane region" description="Helical" evidence="2">
    <location>
        <begin position="152"/>
        <end position="178"/>
    </location>
</feature>
<evidence type="ECO:0000313" key="4">
    <source>
        <dbReference type="Proteomes" id="UP001166674"/>
    </source>
</evidence>
<keyword evidence="2" id="KW-1133">Transmembrane helix</keyword>
<dbReference type="PANTHER" id="PTHR28640">
    <property type="entry name" value="ADP-RIBOSYLATION FACTOR-LIKE PROTEIN 6-INTERACTING PROTEIN 6"/>
    <property type="match status" value="1"/>
</dbReference>